<evidence type="ECO:0008006" key="7">
    <source>
        <dbReference type="Google" id="ProtNLM"/>
    </source>
</evidence>
<keyword evidence="2" id="KW-0433">Leucine-rich repeat</keyword>
<dbReference type="GO" id="GO:0005829">
    <property type="term" value="C:cytosol"/>
    <property type="evidence" value="ECO:0007669"/>
    <property type="project" value="TreeGrafter"/>
</dbReference>
<evidence type="ECO:0000256" key="1">
    <source>
        <dbReference type="ARBA" id="ARBA00022468"/>
    </source>
</evidence>
<evidence type="ECO:0000313" key="5">
    <source>
        <dbReference type="EMBL" id="CAJ1377613.1"/>
    </source>
</evidence>
<name>A0AA36I0R5_9DINO</name>
<feature type="region of interest" description="Disordered" evidence="4">
    <location>
        <begin position="114"/>
        <end position="133"/>
    </location>
</feature>
<proteinExistence type="predicted"/>
<feature type="compositionally biased region" description="Basic and acidic residues" evidence="4">
    <location>
        <begin position="123"/>
        <end position="132"/>
    </location>
</feature>
<evidence type="ECO:0000256" key="2">
    <source>
        <dbReference type="ARBA" id="ARBA00022614"/>
    </source>
</evidence>
<keyword evidence="3" id="KW-0677">Repeat</keyword>
<comment type="caution">
    <text evidence="5">The sequence shown here is derived from an EMBL/GenBank/DDBJ whole genome shotgun (WGS) entry which is preliminary data.</text>
</comment>
<dbReference type="InterPro" id="IPR032675">
    <property type="entry name" value="LRR_dom_sf"/>
</dbReference>
<keyword evidence="1" id="KW-0343">GTPase activation</keyword>
<accession>A0AA36I0R5</accession>
<dbReference type="PANTHER" id="PTHR24113:SF12">
    <property type="entry name" value="RAN GTPASE-ACTIVATING PROTEIN 1"/>
    <property type="match status" value="1"/>
</dbReference>
<keyword evidence="6" id="KW-1185">Reference proteome</keyword>
<dbReference type="GO" id="GO:0048471">
    <property type="term" value="C:perinuclear region of cytoplasm"/>
    <property type="evidence" value="ECO:0007669"/>
    <property type="project" value="TreeGrafter"/>
</dbReference>
<dbReference type="Gene3D" id="3.80.10.10">
    <property type="entry name" value="Ribonuclease Inhibitor"/>
    <property type="match status" value="5"/>
</dbReference>
<dbReference type="InterPro" id="IPR001611">
    <property type="entry name" value="Leu-rich_rpt"/>
</dbReference>
<dbReference type="SUPFAM" id="SSF52047">
    <property type="entry name" value="RNI-like"/>
    <property type="match status" value="2"/>
</dbReference>
<dbReference type="PANTHER" id="PTHR24113">
    <property type="entry name" value="RAN GTPASE-ACTIVATING PROTEIN 1"/>
    <property type="match status" value="1"/>
</dbReference>
<dbReference type="AlphaFoldDB" id="A0AA36I0R5"/>
<protein>
    <recommendedName>
        <fullName evidence="7">Protein NLRC3</fullName>
    </recommendedName>
</protein>
<reference evidence="5" key="1">
    <citation type="submission" date="2023-08" db="EMBL/GenBank/DDBJ databases">
        <authorList>
            <person name="Chen Y."/>
            <person name="Shah S."/>
            <person name="Dougan E. K."/>
            <person name="Thang M."/>
            <person name="Chan C."/>
        </authorList>
    </citation>
    <scope>NUCLEOTIDE SEQUENCE</scope>
</reference>
<dbReference type="GO" id="GO:0031267">
    <property type="term" value="F:small GTPase binding"/>
    <property type="evidence" value="ECO:0007669"/>
    <property type="project" value="TreeGrafter"/>
</dbReference>
<feature type="non-terminal residue" evidence="5">
    <location>
        <position position="722"/>
    </location>
</feature>
<dbReference type="Pfam" id="PF13516">
    <property type="entry name" value="LRR_6"/>
    <property type="match status" value="4"/>
</dbReference>
<evidence type="ECO:0000256" key="3">
    <source>
        <dbReference type="ARBA" id="ARBA00022737"/>
    </source>
</evidence>
<dbReference type="GO" id="GO:0005634">
    <property type="term" value="C:nucleus"/>
    <property type="evidence" value="ECO:0007669"/>
    <property type="project" value="TreeGrafter"/>
</dbReference>
<dbReference type="Proteomes" id="UP001178507">
    <property type="component" value="Unassembled WGS sequence"/>
</dbReference>
<gene>
    <name evidence="5" type="ORF">EVOR1521_LOCUS6361</name>
</gene>
<evidence type="ECO:0000256" key="4">
    <source>
        <dbReference type="SAM" id="MobiDB-lite"/>
    </source>
</evidence>
<organism evidence="5 6">
    <name type="scientific">Effrenium voratum</name>
    <dbReference type="NCBI Taxonomy" id="2562239"/>
    <lineage>
        <taxon>Eukaryota</taxon>
        <taxon>Sar</taxon>
        <taxon>Alveolata</taxon>
        <taxon>Dinophyceae</taxon>
        <taxon>Suessiales</taxon>
        <taxon>Symbiodiniaceae</taxon>
        <taxon>Effrenium</taxon>
    </lineage>
</organism>
<dbReference type="GO" id="GO:0005096">
    <property type="term" value="F:GTPase activator activity"/>
    <property type="evidence" value="ECO:0007669"/>
    <property type="project" value="UniProtKB-KW"/>
</dbReference>
<dbReference type="EMBL" id="CAUJNA010000474">
    <property type="protein sequence ID" value="CAJ1377613.1"/>
    <property type="molecule type" value="Genomic_DNA"/>
</dbReference>
<sequence>MPRRQEAYVAYDGITPALVTPEELAEWAQKAEREGIEEAGRIVSVSHAWESREHPDPYNYQLQLLARHLKDTDWVFYDFLSLYQYFRNEEDQEISFRRGMQNMHLLYAHESSTTARIQELTPEDEKSRKSDPDTIPVFSARLGRVVAVPIGELTHNATPYHCRGWCVVEREWSATRSTSNASARLTEAGWAQQEGSQAPTPPNMFRDRITKTGDDGLKFTHRADVAPVLALQQKVFEDKAGSHKTLTMDQLSREQFQILVEALCHYPKLERLELKKCEIEAAAFCEAVKASRAITTVQLENINASEAAETVKGLMRLEKLRFIAANACGLGDAEAAVLAEELKRSERGKLELHLNHNSFGKKGLLDLAEAIGSVKDLTCRVVGKPIDATKLDPESDALLIQAFGVDASLWLDANIQKAIGAAATEAIAQACFLGKLELELELAPYSLGPDGARNLADGLQGLVQLQQLTLNVERNGIGSDGARGLADGLQGLAQLQQLTLNLNWNGIGSDGARGLADGLQGLVQLQQLTLNLRKNEIGLDVARGLADGLQGLVQLQQLTLILHENKIGSDGAQRRGFQGLAQLLGLQGNKIGPDGARGLAEGLRGLVQLQQLTLSLGGNNIGPDVARGLADGLQGLAQLQQLTLNLEWNRIGPDGARGLADGLQGLVQLQRLTLDLSGNDIGPDGARNLADGLQGLAQLQQLTLDLRLNKIGREAQAGQAPG</sequence>
<dbReference type="SMART" id="SM00368">
    <property type="entry name" value="LRR_RI"/>
    <property type="match status" value="10"/>
</dbReference>
<dbReference type="InterPro" id="IPR027038">
    <property type="entry name" value="RanGap"/>
</dbReference>
<evidence type="ECO:0000313" key="6">
    <source>
        <dbReference type="Proteomes" id="UP001178507"/>
    </source>
</evidence>
<dbReference type="GO" id="GO:0006913">
    <property type="term" value="P:nucleocytoplasmic transport"/>
    <property type="evidence" value="ECO:0007669"/>
    <property type="project" value="TreeGrafter"/>
</dbReference>